<feature type="non-terminal residue" evidence="2">
    <location>
        <position position="1"/>
    </location>
</feature>
<accession>A0A6J4MJQ4</accession>
<feature type="region of interest" description="Disordered" evidence="1">
    <location>
        <begin position="1"/>
        <end position="116"/>
    </location>
</feature>
<reference evidence="2" key="1">
    <citation type="submission" date="2020-02" db="EMBL/GenBank/DDBJ databases">
        <authorList>
            <person name="Meier V. D."/>
        </authorList>
    </citation>
    <scope>NUCLEOTIDE SEQUENCE</scope>
    <source>
        <strain evidence="2">AVDCRST_MAG89</strain>
    </source>
</reference>
<evidence type="ECO:0000256" key="1">
    <source>
        <dbReference type="SAM" id="MobiDB-lite"/>
    </source>
</evidence>
<evidence type="ECO:0000313" key="2">
    <source>
        <dbReference type="EMBL" id="CAA9357243.1"/>
    </source>
</evidence>
<proteinExistence type="predicted"/>
<organism evidence="2">
    <name type="scientific">uncultured Gemmatimonadota bacterium</name>
    <dbReference type="NCBI Taxonomy" id="203437"/>
    <lineage>
        <taxon>Bacteria</taxon>
        <taxon>Pseudomonadati</taxon>
        <taxon>Gemmatimonadota</taxon>
        <taxon>environmental samples</taxon>
    </lineage>
</organism>
<feature type="non-terminal residue" evidence="2">
    <location>
        <position position="116"/>
    </location>
</feature>
<feature type="compositionally biased region" description="Low complexity" evidence="1">
    <location>
        <begin position="16"/>
        <end position="26"/>
    </location>
</feature>
<sequence length="116" mass="12840">DPTTSQAGAGNHPEPRGCAARSGTARGARRTAGARRVRWRKRLRDHRARGAGAHPGGYGDARLGLPHGHLRHQPGHLQGGRHQRHRHGEVLRRRHVPAGLQHGPRELLPREVQVQR</sequence>
<gene>
    <name evidence="2" type="ORF">AVDCRST_MAG89-3510</name>
</gene>
<dbReference type="AlphaFoldDB" id="A0A6J4MJQ4"/>
<dbReference type="EMBL" id="CADCTV010000732">
    <property type="protein sequence ID" value="CAA9357243.1"/>
    <property type="molecule type" value="Genomic_DNA"/>
</dbReference>
<protein>
    <submittedName>
        <fullName evidence="2">Uncharacterized protein</fullName>
    </submittedName>
</protein>
<feature type="compositionally biased region" description="Basic residues" evidence="1">
    <location>
        <begin position="27"/>
        <end position="49"/>
    </location>
</feature>
<feature type="compositionally biased region" description="Basic residues" evidence="1">
    <location>
        <begin position="68"/>
        <end position="96"/>
    </location>
</feature>
<name>A0A6J4MJQ4_9BACT</name>